<dbReference type="InterPro" id="IPR029071">
    <property type="entry name" value="Ubiquitin-like_domsf"/>
</dbReference>
<dbReference type="EMBL" id="MCFL01000004">
    <property type="protein sequence ID" value="ORZ39873.1"/>
    <property type="molecule type" value="Genomic_DNA"/>
</dbReference>
<accession>A0A1Y2I1M1</accession>
<dbReference type="CDD" id="cd17039">
    <property type="entry name" value="Ubl_ubiquitin_like"/>
    <property type="match status" value="1"/>
</dbReference>
<organism evidence="2 3">
    <name type="scientific">Catenaria anguillulae PL171</name>
    <dbReference type="NCBI Taxonomy" id="765915"/>
    <lineage>
        <taxon>Eukaryota</taxon>
        <taxon>Fungi</taxon>
        <taxon>Fungi incertae sedis</taxon>
        <taxon>Blastocladiomycota</taxon>
        <taxon>Blastocladiomycetes</taxon>
        <taxon>Blastocladiales</taxon>
        <taxon>Catenariaceae</taxon>
        <taxon>Catenaria</taxon>
    </lineage>
</organism>
<sequence>MNTPSNIRGKSSHHSGHVEATSVEATWTATHGSGMRPVDMSALYRPSKQSVDGPFLTVYAKTALGKRTMIRLNRDVTAEHFKDMYSVLDGLEAGRQRLLFNGKELDTGQFPVQDCGLKPEDALDVYTSID</sequence>
<protein>
    <recommendedName>
        <fullName evidence="1">Ubiquitin-like domain-containing protein</fullName>
    </recommendedName>
</protein>
<feature type="domain" description="Ubiquitin-like" evidence="1">
    <location>
        <begin position="56"/>
        <end position="130"/>
    </location>
</feature>
<dbReference type="PROSITE" id="PS50053">
    <property type="entry name" value="UBIQUITIN_2"/>
    <property type="match status" value="1"/>
</dbReference>
<reference evidence="2 3" key="1">
    <citation type="submission" date="2016-07" db="EMBL/GenBank/DDBJ databases">
        <title>Pervasive Adenine N6-methylation of Active Genes in Fungi.</title>
        <authorList>
            <consortium name="DOE Joint Genome Institute"/>
            <person name="Mondo S.J."/>
            <person name="Dannebaum R.O."/>
            <person name="Kuo R.C."/>
            <person name="Labutti K."/>
            <person name="Haridas S."/>
            <person name="Kuo A."/>
            <person name="Salamov A."/>
            <person name="Ahrendt S.R."/>
            <person name="Lipzen A."/>
            <person name="Sullivan W."/>
            <person name="Andreopoulos W.B."/>
            <person name="Clum A."/>
            <person name="Lindquist E."/>
            <person name="Daum C."/>
            <person name="Ramamoorthy G.K."/>
            <person name="Gryganskyi A."/>
            <person name="Culley D."/>
            <person name="Magnuson J.K."/>
            <person name="James T.Y."/>
            <person name="O'Malley M.A."/>
            <person name="Stajich J.E."/>
            <person name="Spatafora J.W."/>
            <person name="Visel A."/>
            <person name="Grigoriev I.V."/>
        </authorList>
    </citation>
    <scope>NUCLEOTIDE SEQUENCE [LARGE SCALE GENOMIC DNA]</scope>
    <source>
        <strain evidence="2 3">PL171</strain>
    </source>
</reference>
<dbReference type="AlphaFoldDB" id="A0A1Y2I1M1"/>
<dbReference type="Gene3D" id="3.10.20.90">
    <property type="entry name" value="Phosphatidylinositol 3-kinase Catalytic Subunit, Chain A, domain 1"/>
    <property type="match status" value="1"/>
</dbReference>
<evidence type="ECO:0000259" key="1">
    <source>
        <dbReference type="PROSITE" id="PS50053"/>
    </source>
</evidence>
<evidence type="ECO:0000313" key="3">
    <source>
        <dbReference type="Proteomes" id="UP000193411"/>
    </source>
</evidence>
<evidence type="ECO:0000313" key="2">
    <source>
        <dbReference type="EMBL" id="ORZ39873.1"/>
    </source>
</evidence>
<dbReference type="Proteomes" id="UP000193411">
    <property type="component" value="Unassembled WGS sequence"/>
</dbReference>
<dbReference type="SUPFAM" id="SSF54236">
    <property type="entry name" value="Ubiquitin-like"/>
    <property type="match status" value="1"/>
</dbReference>
<gene>
    <name evidence="2" type="ORF">BCR44DRAFT_177571</name>
</gene>
<comment type="caution">
    <text evidence="2">The sequence shown here is derived from an EMBL/GenBank/DDBJ whole genome shotgun (WGS) entry which is preliminary data.</text>
</comment>
<name>A0A1Y2I1M1_9FUNG</name>
<dbReference type="InterPro" id="IPR000626">
    <property type="entry name" value="Ubiquitin-like_dom"/>
</dbReference>
<keyword evidence="3" id="KW-1185">Reference proteome</keyword>
<proteinExistence type="predicted"/>
<dbReference type="Pfam" id="PF00240">
    <property type="entry name" value="ubiquitin"/>
    <property type="match status" value="1"/>
</dbReference>